<evidence type="ECO:0000313" key="2">
    <source>
        <dbReference type="Proteomes" id="UP001247805"/>
    </source>
</evidence>
<proteinExistence type="predicted"/>
<organism evidence="1 2">
    <name type="scientific">Paraglaciecola aquimarina</name>
    <dbReference type="NCBI Taxonomy" id="1235557"/>
    <lineage>
        <taxon>Bacteria</taxon>
        <taxon>Pseudomonadati</taxon>
        <taxon>Pseudomonadota</taxon>
        <taxon>Gammaproteobacteria</taxon>
        <taxon>Alteromonadales</taxon>
        <taxon>Alteromonadaceae</taxon>
        <taxon>Paraglaciecola</taxon>
    </lineage>
</organism>
<comment type="caution">
    <text evidence="1">The sequence shown here is derived from an EMBL/GenBank/DDBJ whole genome shotgun (WGS) entry which is preliminary data.</text>
</comment>
<protein>
    <submittedName>
        <fullName evidence="1">Uncharacterized protein</fullName>
    </submittedName>
</protein>
<dbReference type="RefSeq" id="WP_316027151.1">
    <property type="nucleotide sequence ID" value="NZ_JAWDIO010000002.1"/>
</dbReference>
<keyword evidence="2" id="KW-1185">Reference proteome</keyword>
<gene>
    <name evidence="1" type="ORF">RS130_18510</name>
</gene>
<reference evidence="1 2" key="1">
    <citation type="submission" date="2023-10" db="EMBL/GenBank/DDBJ databases">
        <title>Glaciecola aquimarina strain GGW-M5 nov., isolated from a coastal seawater.</title>
        <authorList>
            <person name="Bayburt H."/>
            <person name="Kim J.M."/>
            <person name="Choi B.J."/>
            <person name="Jeon C.O."/>
        </authorList>
    </citation>
    <scope>NUCLEOTIDE SEQUENCE [LARGE SCALE GENOMIC DNA]</scope>
    <source>
        <strain evidence="1 2">KCTC 32108</strain>
    </source>
</reference>
<name>A0ABU3T023_9ALTE</name>
<sequence length="52" mass="5840">MKLAMASNVKHMALYSHDHTRTDKQLIEIEDHCHFVIESANADVELFAAAEG</sequence>
<evidence type="ECO:0000313" key="1">
    <source>
        <dbReference type="EMBL" id="MDU0355619.1"/>
    </source>
</evidence>
<accession>A0ABU3T023</accession>
<dbReference type="EMBL" id="JAWDIO010000002">
    <property type="protein sequence ID" value="MDU0355619.1"/>
    <property type="molecule type" value="Genomic_DNA"/>
</dbReference>
<dbReference type="Proteomes" id="UP001247805">
    <property type="component" value="Unassembled WGS sequence"/>
</dbReference>